<comment type="caution">
    <text evidence="1">The sequence shown here is derived from an EMBL/GenBank/DDBJ whole genome shotgun (WGS) entry which is preliminary data.</text>
</comment>
<sequence length="117" mass="13757">MLIVDLSQLANHSPKWAAVIYLFSNHSKLQSYFTDKYIDLDNQVIEVKELLKLSQPWSRSEQFMLRLALHLYCGHAKIDLNEADSLDQQNLELVMDALCLRFKFDFPDSKEDFYAIR</sequence>
<dbReference type="Proteomes" id="UP000319280">
    <property type="component" value="Unassembled WGS sequence"/>
</dbReference>
<organism evidence="1 2">
    <name type="scientific">Lentibacillus cibarius</name>
    <dbReference type="NCBI Taxonomy" id="2583219"/>
    <lineage>
        <taxon>Bacteria</taxon>
        <taxon>Bacillati</taxon>
        <taxon>Bacillota</taxon>
        <taxon>Bacilli</taxon>
        <taxon>Bacillales</taxon>
        <taxon>Bacillaceae</taxon>
        <taxon>Lentibacillus</taxon>
    </lineage>
</organism>
<proteinExistence type="predicted"/>
<name>A0A549YMR9_9BACI</name>
<evidence type="ECO:0000313" key="1">
    <source>
        <dbReference type="EMBL" id="TRM13164.1"/>
    </source>
</evidence>
<accession>A0A549YMR9</accession>
<dbReference type="EMBL" id="VJMZ01000001">
    <property type="protein sequence ID" value="TRM13164.1"/>
    <property type="molecule type" value="Genomic_DNA"/>
</dbReference>
<evidence type="ECO:0000313" key="2">
    <source>
        <dbReference type="Proteomes" id="UP000319280"/>
    </source>
</evidence>
<keyword evidence="2" id="KW-1185">Reference proteome</keyword>
<reference evidence="1 2" key="1">
    <citation type="submission" date="2019-07" db="EMBL/GenBank/DDBJ databases">
        <title>Genomic analysis of Lentibacillus sp. NKC851-2.</title>
        <authorList>
            <person name="Oh Y.J."/>
        </authorList>
    </citation>
    <scope>NUCLEOTIDE SEQUENCE [LARGE SCALE GENOMIC DNA]</scope>
    <source>
        <strain evidence="1 2">NKC851-2</strain>
    </source>
</reference>
<gene>
    <name evidence="1" type="ORF">FH966_02510</name>
</gene>
<protein>
    <submittedName>
        <fullName evidence="1">Uncharacterized protein</fullName>
    </submittedName>
</protein>
<dbReference type="AlphaFoldDB" id="A0A549YMR9"/>